<dbReference type="EMBL" id="MN740732">
    <property type="protein sequence ID" value="QHS81282.1"/>
    <property type="molecule type" value="Genomic_DNA"/>
</dbReference>
<dbReference type="PANTHER" id="PTHR21451:SF19">
    <property type="entry name" value="ACTIVATED IN BLOCKED UNFOLDED PROTEIN RESPONSE"/>
    <property type="match status" value="1"/>
</dbReference>
<dbReference type="PANTHER" id="PTHR21451">
    <property type="entry name" value="HISTONE H3 METHYLTRANSFERASE"/>
    <property type="match status" value="1"/>
</dbReference>
<dbReference type="GO" id="GO:0140956">
    <property type="term" value="F:histone H3K79 trimethyltransferase activity"/>
    <property type="evidence" value="ECO:0007669"/>
    <property type="project" value="UniProtKB-EC"/>
</dbReference>
<evidence type="ECO:0000256" key="2">
    <source>
        <dbReference type="ARBA" id="ARBA00020987"/>
    </source>
</evidence>
<proteinExistence type="predicted"/>
<evidence type="ECO:0000256" key="3">
    <source>
        <dbReference type="ARBA" id="ARBA00022853"/>
    </source>
</evidence>
<name>A0A6C0ANE9_9ZZZZ</name>
<keyword evidence="3" id="KW-0156">Chromatin regulator</keyword>
<dbReference type="Gene3D" id="3.40.50.150">
    <property type="entry name" value="Vaccinia Virus protein VP39"/>
    <property type="match status" value="1"/>
</dbReference>
<protein>
    <recommendedName>
        <fullName evidence="2">Histone-lysine N-methyltransferase, H3 lysine-79 specific</fullName>
        <ecNumber evidence="1">2.1.1.360</ecNumber>
    </recommendedName>
    <alternativeName>
        <fullName evidence="4">Histone H3-K79 methyltransferase</fullName>
    </alternativeName>
</protein>
<dbReference type="InterPro" id="IPR025789">
    <property type="entry name" value="DOT1_dom"/>
</dbReference>
<comment type="catalytic activity">
    <reaction evidence="5">
        <text>L-lysyl(79)-[histone H3] + 3 S-adenosyl-L-methionine = N(6),N(6),N(6)-trimethyl-L-lysyl(79)-[histone H3] + 3 S-adenosyl-L-homocysteine + 3 H(+)</text>
        <dbReference type="Rhea" id="RHEA:60328"/>
        <dbReference type="Rhea" id="RHEA-COMP:15549"/>
        <dbReference type="Rhea" id="RHEA-COMP:15552"/>
        <dbReference type="ChEBI" id="CHEBI:15378"/>
        <dbReference type="ChEBI" id="CHEBI:29969"/>
        <dbReference type="ChEBI" id="CHEBI:57856"/>
        <dbReference type="ChEBI" id="CHEBI:59789"/>
        <dbReference type="ChEBI" id="CHEBI:61961"/>
        <dbReference type="EC" id="2.1.1.360"/>
    </reaction>
</comment>
<dbReference type="Pfam" id="PF08123">
    <property type="entry name" value="DOT1"/>
    <property type="match status" value="1"/>
</dbReference>
<evidence type="ECO:0000256" key="4">
    <source>
        <dbReference type="ARBA" id="ARBA00029821"/>
    </source>
</evidence>
<evidence type="ECO:0000256" key="5">
    <source>
        <dbReference type="ARBA" id="ARBA00047770"/>
    </source>
</evidence>
<dbReference type="CDD" id="cd02440">
    <property type="entry name" value="AdoMet_MTases"/>
    <property type="match status" value="1"/>
</dbReference>
<dbReference type="SUPFAM" id="SSF53335">
    <property type="entry name" value="S-adenosyl-L-methionine-dependent methyltransferases"/>
    <property type="match status" value="1"/>
</dbReference>
<reference evidence="7" key="1">
    <citation type="journal article" date="2020" name="Nature">
        <title>Giant virus diversity and host interactions through global metagenomics.</title>
        <authorList>
            <person name="Schulz F."/>
            <person name="Roux S."/>
            <person name="Paez-Espino D."/>
            <person name="Jungbluth S."/>
            <person name="Walsh D.A."/>
            <person name="Denef V.J."/>
            <person name="McMahon K.D."/>
            <person name="Konstantinidis K.T."/>
            <person name="Eloe-Fadrosh E.A."/>
            <person name="Kyrpides N.C."/>
            <person name="Woyke T."/>
        </authorList>
    </citation>
    <scope>NUCLEOTIDE SEQUENCE</scope>
    <source>
        <strain evidence="7">GVMAG-S-1101161-73</strain>
    </source>
</reference>
<sequence>MEGVLAKTRRIRAKGTMRRRFAGQGLSLGSVKINSDAISAILAPLYNDLPKTIAAGEHNLTYGEVEWPTLKLMLDYAQKQSSHPGRFYDLGSGRGRAVLYMSLTGLFDSSVGIEVLPERVALAKQALVKLRSSIPNAGAKVKLYEASFLNPSFKYKDARLVFLSNMCFDKQTQDAIFGRLAAEMPKGSLVFCSRLPDSSLPAFETVGVERVPMTWTPTSEIHILRHL</sequence>
<feature type="domain" description="DOT1" evidence="6">
    <location>
        <begin position="59"/>
        <end position="187"/>
    </location>
</feature>
<organism evidence="7">
    <name type="scientific">viral metagenome</name>
    <dbReference type="NCBI Taxonomy" id="1070528"/>
    <lineage>
        <taxon>unclassified sequences</taxon>
        <taxon>metagenomes</taxon>
        <taxon>organismal metagenomes</taxon>
    </lineage>
</organism>
<evidence type="ECO:0000259" key="6">
    <source>
        <dbReference type="Pfam" id="PF08123"/>
    </source>
</evidence>
<accession>A0A6C0ANE9</accession>
<evidence type="ECO:0000256" key="1">
    <source>
        <dbReference type="ARBA" id="ARBA00012190"/>
    </source>
</evidence>
<evidence type="ECO:0000313" key="7">
    <source>
        <dbReference type="EMBL" id="QHS81282.1"/>
    </source>
</evidence>
<dbReference type="AlphaFoldDB" id="A0A6C0ANE9"/>
<dbReference type="GO" id="GO:0051726">
    <property type="term" value="P:regulation of cell cycle"/>
    <property type="evidence" value="ECO:0007669"/>
    <property type="project" value="InterPro"/>
</dbReference>
<dbReference type="EC" id="2.1.1.360" evidence="1"/>
<dbReference type="InterPro" id="IPR029063">
    <property type="entry name" value="SAM-dependent_MTases_sf"/>
</dbReference>
<dbReference type="InterPro" id="IPR030445">
    <property type="entry name" value="H3-K79_meTrfase"/>
</dbReference>